<dbReference type="AlphaFoldDB" id="A0A9Q9CDP7"/>
<dbReference type="InterPro" id="IPR017907">
    <property type="entry name" value="Znf_RING_CS"/>
</dbReference>
<reference evidence="7 9" key="2">
    <citation type="submission" date="2023-02" db="EMBL/GenBank/DDBJ databases">
        <title>Encephalitozoon hellem ATCC 50451 complete genome.</title>
        <authorList>
            <person name="Mascarenhas dos Santos A.C."/>
            <person name="Julian A.T."/>
            <person name="Pombert J.-F."/>
        </authorList>
    </citation>
    <scope>NUCLEOTIDE SEQUENCE [LARGE SCALE GENOMIC DNA]</scope>
    <source>
        <strain evidence="7 9">ATCC 50451</strain>
    </source>
</reference>
<dbReference type="Gene3D" id="3.30.40.10">
    <property type="entry name" value="Zinc/RING finger domain, C3HC4 (zinc finger)"/>
    <property type="match status" value="1"/>
</dbReference>
<dbReference type="InterPro" id="IPR001841">
    <property type="entry name" value="Znf_RING"/>
</dbReference>
<evidence type="ECO:0000256" key="1">
    <source>
        <dbReference type="ARBA" id="ARBA00022723"/>
    </source>
</evidence>
<keyword evidence="3" id="KW-0862">Zinc</keyword>
<dbReference type="SUPFAM" id="SSF57850">
    <property type="entry name" value="RING/U-box"/>
    <property type="match status" value="1"/>
</dbReference>
<evidence type="ECO:0000256" key="3">
    <source>
        <dbReference type="ARBA" id="ARBA00022833"/>
    </source>
</evidence>
<keyword evidence="9" id="KW-1185">Reference proteome</keyword>
<dbReference type="PROSITE" id="PS50089">
    <property type="entry name" value="ZF_RING_2"/>
    <property type="match status" value="1"/>
</dbReference>
<feature type="domain" description="RING-type" evidence="5">
    <location>
        <begin position="4"/>
        <end position="41"/>
    </location>
</feature>
<dbReference type="EMBL" id="CP075155">
    <property type="protein sequence ID" value="UTX43968.1"/>
    <property type="molecule type" value="Genomic_DNA"/>
</dbReference>
<dbReference type="PROSITE" id="PS00518">
    <property type="entry name" value="ZF_RING_1"/>
    <property type="match status" value="1"/>
</dbReference>
<evidence type="ECO:0000313" key="8">
    <source>
        <dbReference type="Proteomes" id="UP001059546"/>
    </source>
</evidence>
<dbReference type="SMART" id="SM00184">
    <property type="entry name" value="RING"/>
    <property type="match status" value="1"/>
</dbReference>
<accession>A0A9Q9CDP7</accession>
<dbReference type="EMBL" id="CP119070">
    <property type="protein sequence ID" value="WEL39453.1"/>
    <property type="molecule type" value="Genomic_DNA"/>
</dbReference>
<name>A0A9Q9CDP7_ENCHE</name>
<dbReference type="OrthoDB" id="6270329at2759"/>
<keyword evidence="1" id="KW-0479">Metal-binding</keyword>
<evidence type="ECO:0000313" key="6">
    <source>
        <dbReference type="EMBL" id="UTX43968.1"/>
    </source>
</evidence>
<reference evidence="6" key="1">
    <citation type="submission" date="2021-05" db="EMBL/GenBank/DDBJ databases">
        <title>Encephalitozoon hellem ATCC 50604 Complete Genome.</title>
        <authorList>
            <person name="Mascarenhas dos Santos A.C."/>
            <person name="Julian A.T."/>
            <person name="Pombert J.-F."/>
        </authorList>
    </citation>
    <scope>NUCLEOTIDE SEQUENCE</scope>
    <source>
        <strain evidence="6">ATCC 50604</strain>
    </source>
</reference>
<evidence type="ECO:0000256" key="4">
    <source>
        <dbReference type="PROSITE-ProRule" id="PRU00175"/>
    </source>
</evidence>
<gene>
    <name evidence="6" type="ORF">GPU96_09g17480</name>
    <name evidence="7" type="ORF">PFJ87_09g00810</name>
</gene>
<evidence type="ECO:0000256" key="2">
    <source>
        <dbReference type="ARBA" id="ARBA00022771"/>
    </source>
</evidence>
<evidence type="ECO:0000259" key="5">
    <source>
        <dbReference type="PROSITE" id="PS50089"/>
    </source>
</evidence>
<proteinExistence type="predicted"/>
<organism evidence="6 8">
    <name type="scientific">Encephalitozoon hellem</name>
    <name type="common">Microsporidian parasite</name>
    <dbReference type="NCBI Taxonomy" id="27973"/>
    <lineage>
        <taxon>Eukaryota</taxon>
        <taxon>Fungi</taxon>
        <taxon>Fungi incertae sedis</taxon>
        <taxon>Microsporidia</taxon>
        <taxon>Unikaryonidae</taxon>
        <taxon>Encephalitozoon</taxon>
    </lineage>
</organism>
<evidence type="ECO:0000313" key="7">
    <source>
        <dbReference type="EMBL" id="WEL39453.1"/>
    </source>
</evidence>
<dbReference type="Pfam" id="PF13639">
    <property type="entry name" value="zf-RING_2"/>
    <property type="match status" value="1"/>
</dbReference>
<dbReference type="GO" id="GO:0008270">
    <property type="term" value="F:zinc ion binding"/>
    <property type="evidence" value="ECO:0007669"/>
    <property type="project" value="UniProtKB-KW"/>
</dbReference>
<dbReference type="InterPro" id="IPR013083">
    <property type="entry name" value="Znf_RING/FYVE/PHD"/>
</dbReference>
<evidence type="ECO:0000313" key="9">
    <source>
        <dbReference type="Proteomes" id="UP001217963"/>
    </source>
</evidence>
<protein>
    <submittedName>
        <fullName evidence="7">E3 ubiquitin-protein ligase</fullName>
    </submittedName>
    <submittedName>
        <fullName evidence="6">RING finger protein</fullName>
    </submittedName>
</protein>
<dbReference type="Proteomes" id="UP001059546">
    <property type="component" value="Chromosome IX"/>
</dbReference>
<sequence>MDLCMICGCEVSIRHETPCGHNFCYLCIKRHLGTQDACPVCGRGPLRMEGLAGSGMPTEGRSDRIRKEEDPKILKGLCRLKRYIKEDRENE</sequence>
<dbReference type="Proteomes" id="UP001217963">
    <property type="component" value="Chromosome IX"/>
</dbReference>
<keyword evidence="2 4" id="KW-0863">Zinc-finger</keyword>